<dbReference type="SUPFAM" id="SSF52540">
    <property type="entry name" value="P-loop containing nucleoside triphosphate hydrolases"/>
    <property type="match status" value="2"/>
</dbReference>
<dbReference type="RefSeq" id="WP_132282383.1">
    <property type="nucleotide sequence ID" value="NZ_SMGQ01000012.1"/>
</dbReference>
<organism evidence="3 4">
    <name type="scientific">Natranaerovirga hydrolytica</name>
    <dbReference type="NCBI Taxonomy" id="680378"/>
    <lineage>
        <taxon>Bacteria</taxon>
        <taxon>Bacillati</taxon>
        <taxon>Bacillota</taxon>
        <taxon>Clostridia</taxon>
        <taxon>Lachnospirales</taxon>
        <taxon>Natranaerovirgaceae</taxon>
        <taxon>Natranaerovirga</taxon>
    </lineage>
</organism>
<evidence type="ECO:0000313" key="3">
    <source>
        <dbReference type="EMBL" id="TCK93479.1"/>
    </source>
</evidence>
<evidence type="ECO:0000256" key="1">
    <source>
        <dbReference type="ARBA" id="ARBA00022737"/>
    </source>
</evidence>
<dbReference type="InterPro" id="IPR027417">
    <property type="entry name" value="P-loop_NTPase"/>
</dbReference>
<accession>A0A4R1MSC2</accession>
<sequence>MAGLIRRFFPGGNTSVGFYSYYDYIINKDANRIIILKGGPGTGKSSLMKKVAKELLEKGYDVEFHHCSSDSDSIDGLVVPQLNVAMVDGTAPHVIEPRFPGAVDEIINLGQYWNEENLVKNKASIIESIEKNGKFFKRAYYYFGAAKLIEEDTIWKHKEALNTKKINQYSMDIMNEIYPKTSSIERLGKERHLFGSAFTPKGYIDFTLEHINKDYKIYYLMGAVGTGKSSVLKNIYEKAIALGFDVEVMHTPLIPEKIMTVIIKPLKIVVSTSDLVKDCCDQIIDTNAFLNKKHLEGYTQDIEDNKKIFDDLIKIGMNNITRAKENHDKIEGYYISNMDFNPYNDIKDYIVNKMIKLGQ</sequence>
<dbReference type="Pfam" id="PF24883">
    <property type="entry name" value="NPHP3_N"/>
    <property type="match status" value="1"/>
</dbReference>
<dbReference type="Proteomes" id="UP000294545">
    <property type="component" value="Unassembled WGS sequence"/>
</dbReference>
<gene>
    <name evidence="3" type="ORF">EDC19_1672</name>
</gene>
<dbReference type="InterPro" id="IPR056884">
    <property type="entry name" value="NPHP3-like_N"/>
</dbReference>
<dbReference type="Gene3D" id="3.40.50.300">
    <property type="entry name" value="P-loop containing nucleotide triphosphate hydrolases"/>
    <property type="match status" value="1"/>
</dbReference>
<evidence type="ECO:0000259" key="2">
    <source>
        <dbReference type="Pfam" id="PF24883"/>
    </source>
</evidence>
<keyword evidence="1" id="KW-0677">Repeat</keyword>
<dbReference type="OrthoDB" id="9781752at2"/>
<keyword evidence="4" id="KW-1185">Reference proteome</keyword>
<comment type="caution">
    <text evidence="3">The sequence shown here is derived from an EMBL/GenBank/DDBJ whole genome shotgun (WGS) entry which is preliminary data.</text>
</comment>
<dbReference type="EMBL" id="SMGQ01000012">
    <property type="protein sequence ID" value="TCK93479.1"/>
    <property type="molecule type" value="Genomic_DNA"/>
</dbReference>
<evidence type="ECO:0000313" key="4">
    <source>
        <dbReference type="Proteomes" id="UP000294545"/>
    </source>
</evidence>
<name>A0A4R1MSC2_9FIRM</name>
<feature type="domain" description="Nephrocystin 3-like N-terminal" evidence="2">
    <location>
        <begin position="27"/>
        <end position="72"/>
    </location>
</feature>
<proteinExistence type="predicted"/>
<reference evidence="3 4" key="1">
    <citation type="submission" date="2019-03" db="EMBL/GenBank/DDBJ databases">
        <title>Genomic Encyclopedia of Type Strains, Phase IV (KMG-IV): sequencing the most valuable type-strain genomes for metagenomic binning, comparative biology and taxonomic classification.</title>
        <authorList>
            <person name="Goeker M."/>
        </authorList>
    </citation>
    <scope>NUCLEOTIDE SEQUENCE [LARGE SCALE GENOMIC DNA]</scope>
    <source>
        <strain evidence="3 4">DSM 24176</strain>
    </source>
</reference>
<protein>
    <recommendedName>
        <fullName evidence="2">Nephrocystin 3-like N-terminal domain-containing protein</fullName>
    </recommendedName>
</protein>
<dbReference type="AlphaFoldDB" id="A0A4R1MSC2"/>